<dbReference type="PANTHER" id="PTHR30204">
    <property type="entry name" value="REDOX-CYCLING DRUG-SENSING TRANSCRIPTIONAL ACTIVATOR SOXR"/>
    <property type="match status" value="1"/>
</dbReference>
<dbReference type="Pfam" id="PF13411">
    <property type="entry name" value="MerR_1"/>
    <property type="match status" value="1"/>
</dbReference>
<evidence type="ECO:0000313" key="6">
    <source>
        <dbReference type="EMBL" id="KRN32156.1"/>
    </source>
</evidence>
<proteinExistence type="predicted"/>
<evidence type="ECO:0000313" key="7">
    <source>
        <dbReference type="Proteomes" id="UP000051296"/>
    </source>
</evidence>
<dbReference type="STRING" id="1123500.GCA_000420365_00935"/>
<keyword evidence="7" id="KW-1185">Reference proteome</keyword>
<dbReference type="InterPro" id="IPR000551">
    <property type="entry name" value="MerR-type_HTH_dom"/>
</dbReference>
<dbReference type="SMART" id="SM00422">
    <property type="entry name" value="HTH_MERR"/>
    <property type="match status" value="1"/>
</dbReference>
<sequence>MEYLGRKDFIKSAFKTDIFKFRIGDLAQMTGVSTRQLRYWESKGIIESLSREGEQNARVYNYATYHRVQLIKDYLDEGYTLQAAVGKANDIMSAFAGFADIIYSAVQGVDTIDDQRMVDLGYFDAAKTQRLWASIDDNKEVHYHVKPVEDEQ</sequence>
<name>A0A0R2G4D9_9LACO</name>
<evidence type="ECO:0000259" key="5">
    <source>
        <dbReference type="PROSITE" id="PS50937"/>
    </source>
</evidence>
<dbReference type="EMBL" id="JQAX01000002">
    <property type="protein sequence ID" value="KRN32156.1"/>
    <property type="molecule type" value="Genomic_DNA"/>
</dbReference>
<dbReference type="GO" id="GO:0003677">
    <property type="term" value="F:DNA binding"/>
    <property type="evidence" value="ECO:0007669"/>
    <property type="project" value="UniProtKB-KW"/>
</dbReference>
<dbReference type="InterPro" id="IPR009061">
    <property type="entry name" value="DNA-bd_dom_put_sf"/>
</dbReference>
<keyword evidence="3" id="KW-0238">DNA-binding</keyword>
<dbReference type="GO" id="GO:0003700">
    <property type="term" value="F:DNA-binding transcription factor activity"/>
    <property type="evidence" value="ECO:0007669"/>
    <property type="project" value="InterPro"/>
</dbReference>
<dbReference type="InParanoid" id="A0A0R2G4D9"/>
<dbReference type="AlphaFoldDB" id="A0A0R2G4D9"/>
<evidence type="ECO:0000256" key="4">
    <source>
        <dbReference type="ARBA" id="ARBA00023163"/>
    </source>
</evidence>
<dbReference type="PANTHER" id="PTHR30204:SF69">
    <property type="entry name" value="MERR-FAMILY TRANSCRIPTIONAL REGULATOR"/>
    <property type="match status" value="1"/>
</dbReference>
<dbReference type="InterPro" id="IPR047057">
    <property type="entry name" value="MerR_fam"/>
</dbReference>
<dbReference type="Proteomes" id="UP000051296">
    <property type="component" value="Unassembled WGS sequence"/>
</dbReference>
<evidence type="ECO:0000256" key="3">
    <source>
        <dbReference type="ARBA" id="ARBA00023125"/>
    </source>
</evidence>
<accession>A0A0R2G4D9</accession>
<dbReference type="PROSITE" id="PS00552">
    <property type="entry name" value="HTH_MERR_1"/>
    <property type="match status" value="1"/>
</dbReference>
<gene>
    <name evidence="6" type="ORF">IV68_GL000504</name>
</gene>
<dbReference type="PROSITE" id="PS50937">
    <property type="entry name" value="HTH_MERR_2"/>
    <property type="match status" value="1"/>
</dbReference>
<evidence type="ECO:0000256" key="2">
    <source>
        <dbReference type="ARBA" id="ARBA00023015"/>
    </source>
</evidence>
<dbReference type="eggNOG" id="COG0789">
    <property type="taxonomic scope" value="Bacteria"/>
</dbReference>
<dbReference type="PATRIC" id="fig|1123500.6.peg.507"/>
<dbReference type="OrthoDB" id="9806513at2"/>
<dbReference type="CDD" id="cd01105">
    <property type="entry name" value="HTH_GlnR-like"/>
    <property type="match status" value="1"/>
</dbReference>
<protein>
    <submittedName>
        <fullName evidence="6">Transcriptional regulator</fullName>
    </submittedName>
</protein>
<keyword evidence="1" id="KW-0678">Repressor</keyword>
<dbReference type="Gene3D" id="1.10.1660.10">
    <property type="match status" value="1"/>
</dbReference>
<dbReference type="SUPFAM" id="SSF46955">
    <property type="entry name" value="Putative DNA-binding domain"/>
    <property type="match status" value="1"/>
</dbReference>
<evidence type="ECO:0000256" key="1">
    <source>
        <dbReference type="ARBA" id="ARBA00022491"/>
    </source>
</evidence>
<reference evidence="6 7" key="1">
    <citation type="journal article" date="2015" name="Genome Announc.">
        <title>Expanding the biotechnology potential of lactobacilli through comparative genomics of 213 strains and associated genera.</title>
        <authorList>
            <person name="Sun Z."/>
            <person name="Harris H.M."/>
            <person name="McCann A."/>
            <person name="Guo C."/>
            <person name="Argimon S."/>
            <person name="Zhang W."/>
            <person name="Yang X."/>
            <person name="Jeffery I.B."/>
            <person name="Cooney J.C."/>
            <person name="Kagawa T.F."/>
            <person name="Liu W."/>
            <person name="Song Y."/>
            <person name="Salvetti E."/>
            <person name="Wrobel A."/>
            <person name="Rasinkangas P."/>
            <person name="Parkhill J."/>
            <person name="Rea M.C."/>
            <person name="O'Sullivan O."/>
            <person name="Ritari J."/>
            <person name="Douillard F.P."/>
            <person name="Paul Ross R."/>
            <person name="Yang R."/>
            <person name="Briner A.E."/>
            <person name="Felis G.E."/>
            <person name="de Vos W.M."/>
            <person name="Barrangou R."/>
            <person name="Klaenhammer T.R."/>
            <person name="Caufield P.W."/>
            <person name="Cui Y."/>
            <person name="Zhang H."/>
            <person name="O'Toole P.W."/>
        </authorList>
    </citation>
    <scope>NUCLEOTIDE SEQUENCE [LARGE SCALE GENOMIC DNA]</scope>
    <source>
        <strain evidence="6 7">DSM 20190</strain>
    </source>
</reference>
<organism evidence="6 7">
    <name type="scientific">Weissella halotolerans DSM 20190</name>
    <dbReference type="NCBI Taxonomy" id="1123500"/>
    <lineage>
        <taxon>Bacteria</taxon>
        <taxon>Bacillati</taxon>
        <taxon>Bacillota</taxon>
        <taxon>Bacilli</taxon>
        <taxon>Lactobacillales</taxon>
        <taxon>Lactobacillaceae</taxon>
        <taxon>Weissella</taxon>
    </lineage>
</organism>
<keyword evidence="2" id="KW-0805">Transcription regulation</keyword>
<keyword evidence="4" id="KW-0804">Transcription</keyword>
<feature type="domain" description="HTH merR-type" evidence="5">
    <location>
        <begin position="20"/>
        <end position="91"/>
    </location>
</feature>
<comment type="caution">
    <text evidence="6">The sequence shown here is derived from an EMBL/GenBank/DDBJ whole genome shotgun (WGS) entry which is preliminary data.</text>
</comment>
<dbReference type="RefSeq" id="WP_022791693.1">
    <property type="nucleotide sequence ID" value="NZ_ATUU01000002.1"/>
</dbReference>